<feature type="domain" description="C2H2-type" evidence="1">
    <location>
        <begin position="110"/>
        <end position="133"/>
    </location>
</feature>
<evidence type="ECO:0000313" key="2">
    <source>
        <dbReference type="EMBL" id="KAK6167119.1"/>
    </source>
</evidence>
<dbReference type="SMART" id="SM00355">
    <property type="entry name" value="ZnF_C2H2"/>
    <property type="match status" value="4"/>
</dbReference>
<evidence type="ECO:0000259" key="1">
    <source>
        <dbReference type="PROSITE" id="PS00028"/>
    </source>
</evidence>
<dbReference type="InterPro" id="IPR013087">
    <property type="entry name" value="Znf_C2H2_type"/>
</dbReference>
<proteinExistence type="predicted"/>
<protein>
    <recommendedName>
        <fullName evidence="1">C2H2-type domain-containing protein</fullName>
    </recommendedName>
</protein>
<feature type="domain" description="C2H2-type" evidence="1">
    <location>
        <begin position="39"/>
        <end position="62"/>
    </location>
</feature>
<dbReference type="AlphaFoldDB" id="A0AAN8IYW8"/>
<dbReference type="PANTHER" id="PTHR31912:SF34">
    <property type="entry name" value="NOTOCHORD-RELATED PROTEIN"/>
    <property type="match status" value="1"/>
</dbReference>
<sequence>MTSEIVCTICATFSSSKICDFFRHINMKHRTDPQLSLHCPIDGCWKPYASFNAYKSHVYRIHMKSQRKRETSDLSCHITCAVCSMENISNIKLLISHLSSHLLNSVTVICPFDKCSCTYDKASSLRSHICRVHSPLCNKDNSVLKHEYLGISTSAFSDQAINEPTDLTEKGRPTMHTASHEQGDNFENNFIDSFALSILKIQELCYLPVSTVDTILSEINGIHELSFDALQFQIISLLTKQNVDVSVLDQIKECFYQNIFDKSVSYLKSNYLRNKYWKRQLRYVEPVRITLDKNECHKSRSFEYIPLLESLKSILSVHQVLTDVMNPLPKPKSDAMQDFSHGRYFKENALFSKSEIALQIILYFDEFEVVNTLGSKRGIHKIAAVYYTLGNIYPWHRSELKTIQLCVLCPNTILKNVGFDEVLKPLIYDLHILETVGIEILNVEQKLFGTVAFVAADNLGSHRIGGFVESFSSNVENICRFCLGTSNQIQTQYNSDQFEFRNEVNYSNHVKKAAQDTGGRAHYLGVKHDSVLNNLNYYHITRGLPPDCMHDVLQGVCRYELPLILQKLEKQKHFSRTTSFKIMKTWKYGVNKPPVPKSLNSIPSSASQMWTLVRILPLMIGEYVPIGDETYEILLILKLIVELVFAPEIQIQQIAYLDSLIKEHMEIFTEMFPEQRIIPKQHFLIHYPSHIFNYGPLHSCWCMRFESKHNYFKILSHRLGNFTNICYTLATRHQRLQAFLTTSDDDYFRVDKITSPVNVMTATLRMELQNGLLQKGIFDTNIYQTSKVFVNGVTYQPGMYVVTNLMELNEIEFSKILGIYQQSTMCHTSQDNILPFVESQISSFHHHYGAIEVDNKDKFCLYYVNELTDYYPLDEYIVDGKKFICLKHALALK</sequence>
<dbReference type="PROSITE" id="PS00028">
    <property type="entry name" value="ZINC_FINGER_C2H2_1"/>
    <property type="match status" value="2"/>
</dbReference>
<keyword evidence="3" id="KW-1185">Reference proteome</keyword>
<evidence type="ECO:0000313" key="3">
    <source>
        <dbReference type="Proteomes" id="UP001347796"/>
    </source>
</evidence>
<organism evidence="2 3">
    <name type="scientific">Patella caerulea</name>
    <name type="common">Rayed Mediterranean limpet</name>
    <dbReference type="NCBI Taxonomy" id="87958"/>
    <lineage>
        <taxon>Eukaryota</taxon>
        <taxon>Metazoa</taxon>
        <taxon>Spiralia</taxon>
        <taxon>Lophotrochozoa</taxon>
        <taxon>Mollusca</taxon>
        <taxon>Gastropoda</taxon>
        <taxon>Patellogastropoda</taxon>
        <taxon>Patelloidea</taxon>
        <taxon>Patellidae</taxon>
        <taxon>Patella</taxon>
    </lineage>
</organism>
<comment type="caution">
    <text evidence="2">The sequence shown here is derived from an EMBL/GenBank/DDBJ whole genome shotgun (WGS) entry which is preliminary data.</text>
</comment>
<dbReference type="EMBL" id="JAZGQO010000018">
    <property type="protein sequence ID" value="KAK6167119.1"/>
    <property type="molecule type" value="Genomic_DNA"/>
</dbReference>
<dbReference type="Proteomes" id="UP001347796">
    <property type="component" value="Unassembled WGS sequence"/>
</dbReference>
<dbReference type="PANTHER" id="PTHR31912">
    <property type="entry name" value="IP13529P"/>
    <property type="match status" value="1"/>
</dbReference>
<gene>
    <name evidence="2" type="ORF">SNE40_021218</name>
</gene>
<name>A0AAN8IYW8_PATCE</name>
<accession>A0AAN8IYW8</accession>
<reference evidence="2 3" key="1">
    <citation type="submission" date="2024-01" db="EMBL/GenBank/DDBJ databases">
        <title>The genome of the rayed Mediterranean limpet Patella caerulea (Linnaeus, 1758).</title>
        <authorList>
            <person name="Anh-Thu Weber A."/>
            <person name="Halstead-Nussloch G."/>
        </authorList>
    </citation>
    <scope>NUCLEOTIDE SEQUENCE [LARGE SCALE GENOMIC DNA]</scope>
    <source>
        <strain evidence="2">AATW-2023a</strain>
        <tissue evidence="2">Whole specimen</tissue>
    </source>
</reference>